<evidence type="ECO:0000313" key="3">
    <source>
        <dbReference type="Proteomes" id="UP000053237"/>
    </source>
</evidence>
<dbReference type="PANTHER" id="PTHR16212">
    <property type="entry name" value="FOCADHESIN FAMILY MEMBER"/>
    <property type="match status" value="1"/>
</dbReference>
<dbReference type="OrthoDB" id="6125419at2759"/>
<accession>A0A024G186</accession>
<sequence>MQLLRQLKEFVNREGTKAREDTTSILQSTVIKKIADSLIESNSLEDTQKLFFGTEALLKESLNDAANSILLSLLKQIISVCTQSTISFLASEFLQSALHSADADSIVVVYASNSAVFPGFMKAICFNVYCSETISPVLETLLPFFRCVFMKATNTNVDHQLSALDWVTRIGWIYHSKRQNNTTLSVTVTVLELLINSVAILNISYTSLYTIALLANVVELNFALSNANLTHKLVETLIQCVLLTTQRGNRMQLSDILVWLKPLQQILRDFSVLQAFPSLLHALGYLLMENEGFPAEQCIILQILEQLILTQNDCEERGWEYISLNTLIMPLLCSVQDPKSSKLLQSVLRISHALQSKSVKRRSINAAHMDIHVPQALNIVTHLVSFQRVASDERLCVKWIQTANTFHSNRLGQFFLLSLLFDSRKTIQNQLRNTLKILSQQTPQPKEVAEDVKKRERKKWIVRLVKMLTLYISWYGNNTEGNDVESSQLLVDAMYLMAACSTKANESTRIFIRMIESMEKNYKLCPLALRLLCTAWKNDSRLYPQLEAALCKPRSQEFDGEKYEDGSPEMEIVQMASILSICQCDPERGLDFVARLQTSLSHPVVPVVCLAIDSIAALCKNDCMDFFTAFKAVESKIRRKKTIIDIQDSRFQLSIIDFYLLAHLHDIDSTQIVDDDVFQKQRKQLLNSLWEHAINTKEVDSGQSVLSEDIRSAAWHAIRLLPSAYLTHVGVDRHSDLSSLFQHAVLAIQQPHDHESRDHVAEIMSRFMVTECKALINAQAHDIHECISSPLNQRSDLYHTRISTMKSKEVMRSIAKLAQIPTLSTSFLCPLPPINPLEQIDSTRRNKQLRVLGQHLDDVLAGIQIYLRNEPSLLGIQSDTMNPEADCIYILLLTLWLRNWHDYFRVYVHDAWTIAQLQKCPTKFVDTILKLVDEWTEEQSSVECPLHFWLAISSVLNESVKVHYDTLITKWSEILLFFLEKLEILVDPKSTGNPKQNEQLVMLLVSIYHHITWVRIDNDLASRLSIVLTQVKSKESNNRNLREYIISIVLLTQARLLTVVDNSNVWVTEIKHAVSSNLSNIAATLPSNASHTLKLQEQVFHIFNSQKIEPVPVENSSVLVAWASCTALMTLLPGLLSCVELITELDEWLVTYQQVSDNNTLKDLVFCVRGTILSRGLRSNMVNLQCIQKYLKTWKMKLENAFSQNTFSAMYLPNLIASYPSMFIRDQFDEIWLKKTFFTALENENVRVDQRIAAMIGLCNLLHLCVGDTNAYASKNLVTLDQFSVIKIVDALMVKHQSCELATACALLAQSLLLAEHPIMIPRSKDQFNQQLAQITGKAPILCSNLGFLYDAFRHEIESEEMSACRYTSMKTIVYSICVVTRDSKTQCAFPVVEINQLLHLFWKLYGCSKTLKYVCSERLELAASIVRLAFTICSCNDWIIHEFFQEKSSIDRLPEAVKVELIRGFTELKIVKDTTKNSHYEFKFACLLRLTKLALMESPEEHLPPFYWMLMLTALTERAEGDDKAMVKNAIEVASESNWLARLFRQNDQFACEQNVVRFVDDVLLRVCDKRDVLDEDFVILIATKAILWISDVRLGVNLLHLFLSTFLRGLDQEKLAFAAKWSIPDLEIKCPYLLKIILDWIYATVKAHKGTKECSLGLNVYQVLNLTQTQYQNGDAWMMHLLDVVNSFPCAMSIDVRHVHIQLIYQLACLGQKVSESQLDVWNIPILSQPMCSNDNHRAFVYFLLSGLRYTGSDCSESVCNSIFEITNYKNVRLLQRKLMKTG</sequence>
<proteinExistence type="predicted"/>
<comment type="caution">
    <text evidence="2">The sequence shown here is derived from an EMBL/GenBank/DDBJ whole genome shotgun (WGS) entry which is preliminary data.</text>
</comment>
<gene>
    <name evidence="2" type="ORF">BN9_011690</name>
</gene>
<evidence type="ECO:0000259" key="1">
    <source>
        <dbReference type="Pfam" id="PF12530"/>
    </source>
</evidence>
<name>A0A024G186_9STRA</name>
<keyword evidence="3" id="KW-1185">Reference proteome</keyword>
<dbReference type="EMBL" id="CAIX01000008">
    <property type="protein sequence ID" value="CCI40385.1"/>
    <property type="molecule type" value="Genomic_DNA"/>
</dbReference>
<dbReference type="GO" id="GO:0060147">
    <property type="term" value="P:regulation of post-transcriptional gene silencing"/>
    <property type="evidence" value="ECO:0007669"/>
    <property type="project" value="InterPro"/>
</dbReference>
<dbReference type="InterPro" id="IPR045163">
    <property type="entry name" value="Focadhesin/RST1"/>
</dbReference>
<dbReference type="PANTHER" id="PTHR16212:SF4">
    <property type="entry name" value="FOCADHESIN"/>
    <property type="match status" value="1"/>
</dbReference>
<reference evidence="2 3" key="1">
    <citation type="submission" date="2012-05" db="EMBL/GenBank/DDBJ databases">
        <title>Recombination and specialization in a pathogen metapopulation.</title>
        <authorList>
            <person name="Gardiner A."/>
            <person name="Kemen E."/>
            <person name="Schultz-Larsen T."/>
            <person name="MacLean D."/>
            <person name="Van Oosterhout C."/>
            <person name="Jones J.D.G."/>
        </authorList>
    </citation>
    <scope>NUCLEOTIDE SEQUENCE [LARGE SCALE GENOMIC DNA]</scope>
    <source>
        <strain evidence="2 3">Ac Nc2</strain>
    </source>
</reference>
<dbReference type="Proteomes" id="UP000053237">
    <property type="component" value="Unassembled WGS sequence"/>
</dbReference>
<evidence type="ECO:0000313" key="2">
    <source>
        <dbReference type="EMBL" id="CCI40385.1"/>
    </source>
</evidence>
<dbReference type="Pfam" id="PF12530">
    <property type="entry name" value="DUF3730"/>
    <property type="match status" value="1"/>
</dbReference>
<dbReference type="InParanoid" id="A0A024G186"/>
<organism evidence="2 3">
    <name type="scientific">Albugo candida</name>
    <dbReference type="NCBI Taxonomy" id="65357"/>
    <lineage>
        <taxon>Eukaryota</taxon>
        <taxon>Sar</taxon>
        <taxon>Stramenopiles</taxon>
        <taxon>Oomycota</taxon>
        <taxon>Peronosporomycetes</taxon>
        <taxon>Albuginales</taxon>
        <taxon>Albuginaceae</taxon>
        <taxon>Albugo</taxon>
    </lineage>
</organism>
<dbReference type="InterPro" id="IPR022542">
    <property type="entry name" value="FOCAD/RST1_DUF3730"/>
</dbReference>
<protein>
    <recommendedName>
        <fullName evidence="1">DUF3730 domain-containing protein</fullName>
    </recommendedName>
</protein>
<feature type="domain" description="DUF3730" evidence="1">
    <location>
        <begin position="486"/>
        <end position="699"/>
    </location>
</feature>